<protein>
    <recommendedName>
        <fullName evidence="1">site-specific DNA-methyltransferase (adenine-specific)</fullName>
        <ecNumber evidence="1">2.1.1.72</ecNumber>
    </recommendedName>
</protein>
<evidence type="ECO:0000256" key="1">
    <source>
        <dbReference type="ARBA" id="ARBA00011900"/>
    </source>
</evidence>
<name>A0A1F4USN1_UNCKA</name>
<dbReference type="Proteomes" id="UP000176608">
    <property type="component" value="Unassembled WGS sequence"/>
</dbReference>
<comment type="caution">
    <text evidence="6">The sequence shown here is derived from an EMBL/GenBank/DDBJ whole genome shotgun (WGS) entry which is preliminary data.</text>
</comment>
<dbReference type="PRINTS" id="PR00505">
    <property type="entry name" value="D12N6MTFRASE"/>
</dbReference>
<dbReference type="AlphaFoldDB" id="A0A1F4USN1"/>
<dbReference type="InterPro" id="IPR012327">
    <property type="entry name" value="MeTrfase_D12"/>
</dbReference>
<evidence type="ECO:0000256" key="4">
    <source>
        <dbReference type="ARBA" id="ARBA00022691"/>
    </source>
</evidence>
<comment type="catalytic activity">
    <reaction evidence="5">
        <text>a 2'-deoxyadenosine in DNA + S-adenosyl-L-methionine = an N(6)-methyl-2'-deoxyadenosine in DNA + S-adenosyl-L-homocysteine + H(+)</text>
        <dbReference type="Rhea" id="RHEA:15197"/>
        <dbReference type="Rhea" id="RHEA-COMP:12418"/>
        <dbReference type="Rhea" id="RHEA-COMP:12419"/>
        <dbReference type="ChEBI" id="CHEBI:15378"/>
        <dbReference type="ChEBI" id="CHEBI:57856"/>
        <dbReference type="ChEBI" id="CHEBI:59789"/>
        <dbReference type="ChEBI" id="CHEBI:90615"/>
        <dbReference type="ChEBI" id="CHEBI:90616"/>
        <dbReference type="EC" id="2.1.1.72"/>
    </reaction>
</comment>
<dbReference type="GO" id="GO:0003676">
    <property type="term" value="F:nucleic acid binding"/>
    <property type="evidence" value="ECO:0007669"/>
    <property type="project" value="InterPro"/>
</dbReference>
<dbReference type="Pfam" id="PF02086">
    <property type="entry name" value="MethyltransfD12"/>
    <property type="match status" value="1"/>
</dbReference>
<accession>A0A1F4USN1</accession>
<dbReference type="SUPFAM" id="SSF53335">
    <property type="entry name" value="S-adenosyl-L-methionine-dependent methyltransferases"/>
    <property type="match status" value="1"/>
</dbReference>
<evidence type="ECO:0000256" key="5">
    <source>
        <dbReference type="ARBA" id="ARBA00047942"/>
    </source>
</evidence>
<keyword evidence="4" id="KW-0949">S-adenosyl-L-methionine</keyword>
<dbReference type="PROSITE" id="PS00092">
    <property type="entry name" value="N6_MTASE"/>
    <property type="match status" value="1"/>
</dbReference>
<proteinExistence type="predicted"/>
<dbReference type="GO" id="GO:0009307">
    <property type="term" value="P:DNA restriction-modification system"/>
    <property type="evidence" value="ECO:0007669"/>
    <property type="project" value="InterPro"/>
</dbReference>
<keyword evidence="3 6" id="KW-0808">Transferase</keyword>
<dbReference type="GO" id="GO:0009007">
    <property type="term" value="F:site-specific DNA-methyltransferase (adenine-specific) activity"/>
    <property type="evidence" value="ECO:0007669"/>
    <property type="project" value="UniProtKB-EC"/>
</dbReference>
<gene>
    <name evidence="6" type="ORF">A2886_01580</name>
</gene>
<dbReference type="InterPro" id="IPR002052">
    <property type="entry name" value="DNA_methylase_N6_adenine_CS"/>
</dbReference>
<sequence length="355" mass="40256">MRFIGNKTKLLSYIDDILSKNNALPGERFFDFFAGTASVGKYFKEKGYTVTSSDILYFSYVLQQAYIHNSKEPSFDKLGKFISNKLAPRLMSTPYEEVLDYLNSIQGTEGYIYKNFTEEGTKTTPTPRKFFKGDNGKKIDAIRQTIEGWKKKGLLSKNEYFILLATLIESVPFYANISGVYGAFLKSYDPRAKKDLRLRPLSLSTKGPVGSAFNRNSMELVNSIETDTLYLDPPYNARQYAPNYHLLETIAEYDDPEIKGVAGIRPYNNQKSEFCNPATALEALGKIAGGAKYKVLVLSYNSEGIMPQKKILEVLSKHGNAKIYEVDYRRFKSNSNGNAEHKTHIKEQLYVLKRA</sequence>
<evidence type="ECO:0000256" key="3">
    <source>
        <dbReference type="ARBA" id="ARBA00022679"/>
    </source>
</evidence>
<dbReference type="EMBL" id="MEVA01000001">
    <property type="protein sequence ID" value="OGC47929.1"/>
    <property type="molecule type" value="Genomic_DNA"/>
</dbReference>
<dbReference type="GO" id="GO:0032259">
    <property type="term" value="P:methylation"/>
    <property type="evidence" value="ECO:0007669"/>
    <property type="project" value="UniProtKB-KW"/>
</dbReference>
<evidence type="ECO:0000313" key="7">
    <source>
        <dbReference type="Proteomes" id="UP000176608"/>
    </source>
</evidence>
<evidence type="ECO:0000256" key="2">
    <source>
        <dbReference type="ARBA" id="ARBA00022603"/>
    </source>
</evidence>
<keyword evidence="2 6" id="KW-0489">Methyltransferase</keyword>
<dbReference type="InterPro" id="IPR029063">
    <property type="entry name" value="SAM-dependent_MTases_sf"/>
</dbReference>
<dbReference type="EC" id="2.1.1.72" evidence="1"/>
<reference evidence="6 7" key="1">
    <citation type="journal article" date="2016" name="Nat. Commun.">
        <title>Thousands of microbial genomes shed light on interconnected biogeochemical processes in an aquifer system.</title>
        <authorList>
            <person name="Anantharaman K."/>
            <person name="Brown C.T."/>
            <person name="Hug L.A."/>
            <person name="Sharon I."/>
            <person name="Castelle C.J."/>
            <person name="Probst A.J."/>
            <person name="Thomas B.C."/>
            <person name="Singh A."/>
            <person name="Wilkins M.J."/>
            <person name="Karaoz U."/>
            <person name="Brodie E.L."/>
            <person name="Williams K.H."/>
            <person name="Hubbard S.S."/>
            <person name="Banfield J.F."/>
        </authorList>
    </citation>
    <scope>NUCLEOTIDE SEQUENCE [LARGE SCALE GENOMIC DNA]</scope>
</reference>
<evidence type="ECO:0000313" key="6">
    <source>
        <dbReference type="EMBL" id="OGC47929.1"/>
    </source>
</evidence>
<organism evidence="6 7">
    <name type="scientific">candidate division WWE3 bacterium RIFCSPHIGHO2_01_FULL_42_13</name>
    <dbReference type="NCBI Taxonomy" id="1802617"/>
    <lineage>
        <taxon>Bacteria</taxon>
        <taxon>Katanobacteria</taxon>
    </lineage>
</organism>